<gene>
    <name evidence="1" type="ORF">ACFFN1_06930</name>
</gene>
<organism evidence="1 2">
    <name type="scientific">Brevibacterium otitidis</name>
    <dbReference type="NCBI Taxonomy" id="53364"/>
    <lineage>
        <taxon>Bacteria</taxon>
        <taxon>Bacillati</taxon>
        <taxon>Actinomycetota</taxon>
        <taxon>Actinomycetes</taxon>
        <taxon>Micrococcales</taxon>
        <taxon>Brevibacteriaceae</taxon>
        <taxon>Brevibacterium</taxon>
    </lineage>
</organism>
<dbReference type="EMBL" id="JBHMAU010000046">
    <property type="protein sequence ID" value="MFB9776135.1"/>
    <property type="molecule type" value="Genomic_DNA"/>
</dbReference>
<evidence type="ECO:0008006" key="3">
    <source>
        <dbReference type="Google" id="ProtNLM"/>
    </source>
</evidence>
<name>A0ABV5X116_9MICO</name>
<evidence type="ECO:0000313" key="2">
    <source>
        <dbReference type="Proteomes" id="UP001589707"/>
    </source>
</evidence>
<keyword evidence="2" id="KW-1185">Reference proteome</keyword>
<proteinExistence type="predicted"/>
<protein>
    <recommendedName>
        <fullName evidence="3">ANTAR domain-containing protein</fullName>
    </recommendedName>
</protein>
<dbReference type="Proteomes" id="UP001589707">
    <property type="component" value="Unassembled WGS sequence"/>
</dbReference>
<dbReference type="RefSeq" id="WP_376839846.1">
    <property type="nucleotide sequence ID" value="NZ_JBHMAU010000046.1"/>
</dbReference>
<evidence type="ECO:0000313" key="1">
    <source>
        <dbReference type="EMBL" id="MFB9776135.1"/>
    </source>
</evidence>
<accession>A0ABV5X116</accession>
<comment type="caution">
    <text evidence="1">The sequence shown here is derived from an EMBL/GenBank/DDBJ whole genome shotgun (WGS) entry which is preliminary data.</text>
</comment>
<reference evidence="1 2" key="1">
    <citation type="submission" date="2024-09" db="EMBL/GenBank/DDBJ databases">
        <authorList>
            <person name="Sun Q."/>
            <person name="Mori K."/>
        </authorList>
    </citation>
    <scope>NUCLEOTIDE SEQUENCE [LARGE SCALE GENOMIC DNA]</scope>
    <source>
        <strain evidence="1 2">JCM 11683</strain>
    </source>
</reference>
<sequence>MTTWDERATAFMRDLEWPATMCATGRMMAAWQREQLLTDDVIERAAMAILLRKYRGCTPDEARRYAGAGERDDARNDARTVLTTLLGDST</sequence>